<organism evidence="2 3">
    <name type="scientific">Rousettus aegyptiacus</name>
    <name type="common">Egyptian fruit bat</name>
    <name type="synonym">Pteropus aegyptiacus</name>
    <dbReference type="NCBI Taxonomy" id="9407"/>
    <lineage>
        <taxon>Eukaryota</taxon>
        <taxon>Metazoa</taxon>
        <taxon>Chordata</taxon>
        <taxon>Craniata</taxon>
        <taxon>Vertebrata</taxon>
        <taxon>Euteleostomi</taxon>
        <taxon>Mammalia</taxon>
        <taxon>Eutheria</taxon>
        <taxon>Laurasiatheria</taxon>
        <taxon>Chiroptera</taxon>
        <taxon>Yinpterochiroptera</taxon>
        <taxon>Pteropodoidea</taxon>
        <taxon>Pteropodidae</taxon>
        <taxon>Rousettinae</taxon>
        <taxon>Rousettus</taxon>
    </lineage>
</organism>
<sequence>MRLSGLGRSGLSNCSFCRNSWGRRMSIGRDSLLLMSCSDRDEMGTPVFAPVASVIGPSSLNLDLAFPDQAEGPEMGEVRGAATTGNEAGRHQRHTPAGPELPAGAREEGGTGGRRSQARKKPTLAQRPLCTQQEWTGVLECQQKALADPPFQSLADSWKTQRLREGK</sequence>
<name>A0A7J8BEX7_ROUAE</name>
<gene>
    <name evidence="2" type="ORF">HJG63_009683</name>
</gene>
<proteinExistence type="predicted"/>
<comment type="caution">
    <text evidence="2">The sequence shown here is derived from an EMBL/GenBank/DDBJ whole genome shotgun (WGS) entry which is preliminary data.</text>
</comment>
<protein>
    <submittedName>
        <fullName evidence="2">Uncharacterized protein</fullName>
    </submittedName>
</protein>
<keyword evidence="3" id="KW-1185">Reference proteome</keyword>
<dbReference type="Proteomes" id="UP000593571">
    <property type="component" value="Unassembled WGS sequence"/>
</dbReference>
<evidence type="ECO:0000313" key="2">
    <source>
        <dbReference type="EMBL" id="KAF6396996.1"/>
    </source>
</evidence>
<feature type="region of interest" description="Disordered" evidence="1">
    <location>
        <begin position="147"/>
        <end position="167"/>
    </location>
</feature>
<evidence type="ECO:0000256" key="1">
    <source>
        <dbReference type="SAM" id="MobiDB-lite"/>
    </source>
</evidence>
<dbReference type="EMBL" id="JACASE010000017">
    <property type="protein sequence ID" value="KAF6396996.1"/>
    <property type="molecule type" value="Genomic_DNA"/>
</dbReference>
<evidence type="ECO:0000313" key="3">
    <source>
        <dbReference type="Proteomes" id="UP000593571"/>
    </source>
</evidence>
<accession>A0A7J8BEX7</accession>
<feature type="region of interest" description="Disordered" evidence="1">
    <location>
        <begin position="66"/>
        <end position="128"/>
    </location>
</feature>
<reference evidence="2 3" key="1">
    <citation type="journal article" date="2020" name="Nature">
        <title>Six reference-quality genomes reveal evolution of bat adaptations.</title>
        <authorList>
            <person name="Jebb D."/>
            <person name="Huang Z."/>
            <person name="Pippel M."/>
            <person name="Hughes G.M."/>
            <person name="Lavrichenko K."/>
            <person name="Devanna P."/>
            <person name="Winkler S."/>
            <person name="Jermiin L.S."/>
            <person name="Skirmuntt E.C."/>
            <person name="Katzourakis A."/>
            <person name="Burkitt-Gray L."/>
            <person name="Ray D.A."/>
            <person name="Sullivan K.A.M."/>
            <person name="Roscito J.G."/>
            <person name="Kirilenko B.M."/>
            <person name="Davalos L.M."/>
            <person name="Corthals A.P."/>
            <person name="Power M.L."/>
            <person name="Jones G."/>
            <person name="Ransome R.D."/>
            <person name="Dechmann D.K.N."/>
            <person name="Locatelli A.G."/>
            <person name="Puechmaille S.J."/>
            <person name="Fedrigo O."/>
            <person name="Jarvis E.D."/>
            <person name="Hiller M."/>
            <person name="Vernes S.C."/>
            <person name="Myers E.W."/>
            <person name="Teeling E.C."/>
        </authorList>
    </citation>
    <scope>NUCLEOTIDE SEQUENCE [LARGE SCALE GENOMIC DNA]</scope>
    <source>
        <strain evidence="2">MRouAeg1</strain>
        <tissue evidence="2">Muscle</tissue>
    </source>
</reference>
<dbReference type="AlphaFoldDB" id="A0A7J8BEX7"/>